<proteinExistence type="predicted"/>
<sequence>MPPPLTIGKICLKSPENNTELPPKGLSHFSKSLRDRSTALIAKQCCIEISSQTIKSRLINCSAFLSLGSQVQVKSEVTSNGMPNVEWAVIPLIRSRAAIPDAHTATLFRPNVKHSFKMQFKR</sequence>
<organism evidence="1 2">
    <name type="scientific">Austropuccinia psidii MF-1</name>
    <dbReference type="NCBI Taxonomy" id="1389203"/>
    <lineage>
        <taxon>Eukaryota</taxon>
        <taxon>Fungi</taxon>
        <taxon>Dikarya</taxon>
        <taxon>Basidiomycota</taxon>
        <taxon>Pucciniomycotina</taxon>
        <taxon>Pucciniomycetes</taxon>
        <taxon>Pucciniales</taxon>
        <taxon>Sphaerophragmiaceae</taxon>
        <taxon>Austropuccinia</taxon>
    </lineage>
</organism>
<keyword evidence="2" id="KW-1185">Reference proteome</keyword>
<name>A0A9Q3BA16_9BASI</name>
<protein>
    <submittedName>
        <fullName evidence="1">Uncharacterized protein</fullName>
    </submittedName>
</protein>
<reference evidence="1" key="1">
    <citation type="submission" date="2021-03" db="EMBL/GenBank/DDBJ databases">
        <title>Draft genome sequence of rust myrtle Austropuccinia psidii MF-1, a brazilian biotype.</title>
        <authorList>
            <person name="Quecine M.C."/>
            <person name="Pachon D.M.R."/>
            <person name="Bonatelli M.L."/>
            <person name="Correr F.H."/>
            <person name="Franceschini L.M."/>
            <person name="Leite T.F."/>
            <person name="Margarido G.R.A."/>
            <person name="Almeida C.A."/>
            <person name="Ferrarezi J.A."/>
            <person name="Labate C.A."/>
        </authorList>
    </citation>
    <scope>NUCLEOTIDE SEQUENCE</scope>
    <source>
        <strain evidence="1">MF-1</strain>
    </source>
</reference>
<dbReference type="Proteomes" id="UP000765509">
    <property type="component" value="Unassembled WGS sequence"/>
</dbReference>
<evidence type="ECO:0000313" key="2">
    <source>
        <dbReference type="Proteomes" id="UP000765509"/>
    </source>
</evidence>
<dbReference type="AlphaFoldDB" id="A0A9Q3BA16"/>
<comment type="caution">
    <text evidence="1">The sequence shown here is derived from an EMBL/GenBank/DDBJ whole genome shotgun (WGS) entry which is preliminary data.</text>
</comment>
<dbReference type="EMBL" id="AVOT02000160">
    <property type="protein sequence ID" value="MBW0461437.1"/>
    <property type="molecule type" value="Genomic_DNA"/>
</dbReference>
<accession>A0A9Q3BA16</accession>
<evidence type="ECO:0000313" key="1">
    <source>
        <dbReference type="EMBL" id="MBW0461437.1"/>
    </source>
</evidence>
<gene>
    <name evidence="1" type="ORF">O181_001152</name>
</gene>